<dbReference type="GO" id="GO:0003723">
    <property type="term" value="F:RNA binding"/>
    <property type="evidence" value="ECO:0007669"/>
    <property type="project" value="InterPro"/>
</dbReference>
<keyword evidence="3" id="KW-1185">Reference proteome</keyword>
<reference evidence="3" key="1">
    <citation type="submission" date="2010-08" db="EMBL/GenBank/DDBJ databases">
        <authorList>
            <consortium name="Caenorhabditis japonica Sequencing Consortium"/>
            <person name="Wilson R.K."/>
        </authorList>
    </citation>
    <scope>NUCLEOTIDE SEQUENCE [LARGE SCALE GENOMIC DNA]</scope>
    <source>
        <strain evidence="3">DF5081</strain>
    </source>
</reference>
<protein>
    <submittedName>
        <fullName evidence="2">PAZ domain-containing protein</fullName>
    </submittedName>
</protein>
<accession>A0A8R1DH72</accession>
<dbReference type="SUPFAM" id="SSF101690">
    <property type="entry name" value="PAZ domain"/>
    <property type="match status" value="1"/>
</dbReference>
<dbReference type="InterPro" id="IPR036085">
    <property type="entry name" value="PAZ_dom_sf"/>
</dbReference>
<dbReference type="EnsemblMetazoa" id="CJA02615b.1">
    <property type="protein sequence ID" value="CJA02615b.1"/>
    <property type="gene ID" value="WBGene00121819"/>
</dbReference>
<feature type="domain" description="PAZ" evidence="1">
    <location>
        <begin position="57"/>
        <end position="116"/>
    </location>
</feature>
<reference evidence="2" key="2">
    <citation type="submission" date="2022-06" db="UniProtKB">
        <authorList>
            <consortium name="EnsemblMetazoa"/>
        </authorList>
    </citation>
    <scope>IDENTIFICATION</scope>
    <source>
        <strain evidence="2">DF5081</strain>
    </source>
</reference>
<evidence type="ECO:0000313" key="2">
    <source>
        <dbReference type="EnsemblMetazoa" id="CJA02615b.1"/>
    </source>
</evidence>
<sequence length="234" mass="27441">MSCSLANTPLIRLIDYLDEKLKKWWETPEVTNALLTDRMYHLTHLELVRTGSLMMTKETSSTAQIQYKTDTINIFDYYRDQYDIELQHPEMPLFICDDGEPAMYPAEVITMEIVRPLKSDGRHCKILPLLTFLERQIGKSWSNEPDLVKNQLKNIDFHLSSSQESQFGSLKLSSKLPYDTMSFETGNMVYCDWFEKFHNYTILNTTIPLITISLNKMDMRKFQWPAELISIVLY</sequence>
<proteinExistence type="predicted"/>
<dbReference type="Proteomes" id="UP000005237">
    <property type="component" value="Unassembled WGS sequence"/>
</dbReference>
<dbReference type="Pfam" id="PF02170">
    <property type="entry name" value="PAZ"/>
    <property type="match status" value="1"/>
</dbReference>
<evidence type="ECO:0000259" key="1">
    <source>
        <dbReference type="Pfam" id="PF02170"/>
    </source>
</evidence>
<dbReference type="AlphaFoldDB" id="A0A8R1DH72"/>
<dbReference type="Gene3D" id="2.170.260.10">
    <property type="entry name" value="paz domain"/>
    <property type="match status" value="1"/>
</dbReference>
<name>A0A8R1DH72_CAEJA</name>
<evidence type="ECO:0000313" key="3">
    <source>
        <dbReference type="Proteomes" id="UP000005237"/>
    </source>
</evidence>
<organism evidence="2 3">
    <name type="scientific">Caenorhabditis japonica</name>
    <dbReference type="NCBI Taxonomy" id="281687"/>
    <lineage>
        <taxon>Eukaryota</taxon>
        <taxon>Metazoa</taxon>
        <taxon>Ecdysozoa</taxon>
        <taxon>Nematoda</taxon>
        <taxon>Chromadorea</taxon>
        <taxon>Rhabditida</taxon>
        <taxon>Rhabditina</taxon>
        <taxon>Rhabditomorpha</taxon>
        <taxon>Rhabditoidea</taxon>
        <taxon>Rhabditidae</taxon>
        <taxon>Peloderinae</taxon>
        <taxon>Caenorhabditis</taxon>
    </lineage>
</organism>
<dbReference type="InterPro" id="IPR003100">
    <property type="entry name" value="PAZ_dom"/>
</dbReference>